<keyword evidence="2" id="KW-1185">Reference proteome</keyword>
<protein>
    <submittedName>
        <fullName evidence="1">Uncharacterized protein</fullName>
    </submittedName>
</protein>
<proteinExistence type="predicted"/>
<sequence length="46" mass="5026">MTGAIIADCTGKIRSFGEKIAVWRYICAELSELSELSPLLNGLSMH</sequence>
<comment type="caution">
    <text evidence="1">The sequence shown here is derived from an EMBL/GenBank/DDBJ whole genome shotgun (WGS) entry which is preliminary data.</text>
</comment>
<gene>
    <name evidence="1" type="ORF">AGR2A_Cc140029</name>
</gene>
<organism evidence="1 2">
    <name type="scientific">Agrobacterium genomosp. 2 str. CFBP 5494</name>
    <dbReference type="NCBI Taxonomy" id="1183436"/>
    <lineage>
        <taxon>Bacteria</taxon>
        <taxon>Pseudomonadati</taxon>
        <taxon>Pseudomonadota</taxon>
        <taxon>Alphaproteobacteria</taxon>
        <taxon>Hyphomicrobiales</taxon>
        <taxon>Rhizobiaceae</taxon>
        <taxon>Rhizobium/Agrobacterium group</taxon>
        <taxon>Agrobacterium</taxon>
        <taxon>Agrobacterium tumefaciens complex</taxon>
    </lineage>
</organism>
<evidence type="ECO:0000313" key="2">
    <source>
        <dbReference type="Proteomes" id="UP000191933"/>
    </source>
</evidence>
<dbReference type="AlphaFoldDB" id="A0A9W5EYA2"/>
<dbReference type="Proteomes" id="UP000191933">
    <property type="component" value="Unassembled WGS sequence"/>
</dbReference>
<reference evidence="1 2" key="1">
    <citation type="submission" date="2016-01" db="EMBL/GenBank/DDBJ databases">
        <authorList>
            <person name="Regsiter A."/>
            <person name="william w."/>
        </authorList>
    </citation>
    <scope>NUCLEOTIDE SEQUENCE [LARGE SCALE GENOMIC DNA]</scope>
    <source>
        <strain evidence="1 2">CFBP 5494</strain>
    </source>
</reference>
<evidence type="ECO:0000313" key="1">
    <source>
        <dbReference type="EMBL" id="CUW88330.1"/>
    </source>
</evidence>
<dbReference type="EMBL" id="FBVY01000006">
    <property type="protein sequence ID" value="CUW88330.1"/>
    <property type="molecule type" value="Genomic_DNA"/>
</dbReference>
<accession>A0A9W5EYA2</accession>
<name>A0A9W5EYA2_9HYPH</name>